<comment type="caution">
    <text evidence="1">The sequence shown here is derived from an EMBL/GenBank/DDBJ whole genome shotgun (WGS) entry which is preliminary data.</text>
</comment>
<sequence>MGLYTQLPDAIQEVDIIIAGGGTAGCIIASRLADADPNLSVLVIEGGPNNYNEPLIVHPAFFFSNLAPGTKTIDFHVGSKSEHIANRELVVPTANVLGGGSSVNFSLYSRAQRTDFDSWGIPGWSADELLPYMKKLETYHGAGAKDLHGSNGPIIVSSGTYRATRVEDDFLAALKAVGYPEVEDLGDLDTNNGAQRAMRFVAPDGLRQDVAHSYLHPRLRDGKHPNLHVVVESKVLRILLDNKRATGVVYQPSSASHAAETRSVKAKKMVIVSGGAFGTPAILERSGIGNPQVLKKVGVQPIVELPGVGEGYEDHHLIGYPYKSSLNPDETHDAINGGRFDMENPETRKLLGWNAADITAKLRPTASDVAALGPEFQEVWEKEWEHNPNKPMAVMAAYNAFPGVPVGLPIAQYFGHNIFTPYPFSRGHVHITGPGKDDKLDFDPGFFGDAGSTDIKKCRWAYKVQREIARRRSVYRGEVPRGHPPFPANSQAAVIETTGPLPEPVVNIEYTAEDDAIIDQWLRENVMTTWHSLGTCKMGKLDKMGVVDSKLDVYGVEALKVADLSIAPRNIGAHTANTAMVIGEKAADIIVHELGYSP</sequence>
<protein>
    <submittedName>
        <fullName evidence="1">Alcohol oxidase</fullName>
    </submittedName>
</protein>
<gene>
    <name evidence="1" type="ORF">F4820DRAFT_446894</name>
</gene>
<keyword evidence="2" id="KW-1185">Reference proteome</keyword>
<organism evidence="1 2">
    <name type="scientific">Hypoxylon rubiginosum</name>
    <dbReference type="NCBI Taxonomy" id="110542"/>
    <lineage>
        <taxon>Eukaryota</taxon>
        <taxon>Fungi</taxon>
        <taxon>Dikarya</taxon>
        <taxon>Ascomycota</taxon>
        <taxon>Pezizomycotina</taxon>
        <taxon>Sordariomycetes</taxon>
        <taxon>Xylariomycetidae</taxon>
        <taxon>Xylariales</taxon>
        <taxon>Hypoxylaceae</taxon>
        <taxon>Hypoxylon</taxon>
    </lineage>
</organism>
<evidence type="ECO:0000313" key="2">
    <source>
        <dbReference type="Proteomes" id="UP001497700"/>
    </source>
</evidence>
<dbReference type="EMBL" id="MU393456">
    <property type="protein sequence ID" value="KAI4866672.1"/>
    <property type="molecule type" value="Genomic_DNA"/>
</dbReference>
<dbReference type="Proteomes" id="UP001497700">
    <property type="component" value="Unassembled WGS sequence"/>
</dbReference>
<proteinExistence type="predicted"/>
<accession>A0ACB9Z5U1</accession>
<name>A0ACB9Z5U1_9PEZI</name>
<reference evidence="1 2" key="1">
    <citation type="journal article" date="2022" name="New Phytol.">
        <title>Ecological generalism drives hyperdiversity of secondary metabolite gene clusters in xylarialean endophytes.</title>
        <authorList>
            <person name="Franco M.E.E."/>
            <person name="Wisecaver J.H."/>
            <person name="Arnold A.E."/>
            <person name="Ju Y.M."/>
            <person name="Slot J.C."/>
            <person name="Ahrendt S."/>
            <person name="Moore L.P."/>
            <person name="Eastman K.E."/>
            <person name="Scott K."/>
            <person name="Konkel Z."/>
            <person name="Mondo S.J."/>
            <person name="Kuo A."/>
            <person name="Hayes R.D."/>
            <person name="Haridas S."/>
            <person name="Andreopoulos B."/>
            <person name="Riley R."/>
            <person name="LaButti K."/>
            <person name="Pangilinan J."/>
            <person name="Lipzen A."/>
            <person name="Amirebrahimi M."/>
            <person name="Yan J."/>
            <person name="Adam C."/>
            <person name="Keymanesh K."/>
            <person name="Ng V."/>
            <person name="Louie K."/>
            <person name="Northen T."/>
            <person name="Drula E."/>
            <person name="Henrissat B."/>
            <person name="Hsieh H.M."/>
            <person name="Youens-Clark K."/>
            <person name="Lutzoni F."/>
            <person name="Miadlikowska J."/>
            <person name="Eastwood D.C."/>
            <person name="Hamelin R.C."/>
            <person name="Grigoriev I.V."/>
            <person name="U'Ren J.M."/>
        </authorList>
    </citation>
    <scope>NUCLEOTIDE SEQUENCE [LARGE SCALE GENOMIC DNA]</scope>
    <source>
        <strain evidence="1 2">CBS 119005</strain>
    </source>
</reference>
<evidence type="ECO:0000313" key="1">
    <source>
        <dbReference type="EMBL" id="KAI4866672.1"/>
    </source>
</evidence>